<dbReference type="Pfam" id="PF01494">
    <property type="entry name" value="FAD_binding_3"/>
    <property type="match status" value="1"/>
</dbReference>
<organism evidence="9 10">
    <name type="scientific">Hortaea werneckii</name>
    <name type="common">Black yeast</name>
    <name type="synonym">Cladosporium werneckii</name>
    <dbReference type="NCBI Taxonomy" id="91943"/>
    <lineage>
        <taxon>Eukaryota</taxon>
        <taxon>Fungi</taxon>
        <taxon>Dikarya</taxon>
        <taxon>Ascomycota</taxon>
        <taxon>Pezizomycotina</taxon>
        <taxon>Dothideomycetes</taxon>
        <taxon>Dothideomycetidae</taxon>
        <taxon>Mycosphaerellales</taxon>
        <taxon>Teratosphaeriaceae</taxon>
        <taxon>Hortaea</taxon>
    </lineage>
</organism>
<dbReference type="Pfam" id="PF00890">
    <property type="entry name" value="FAD_binding_2"/>
    <property type="match status" value="1"/>
</dbReference>
<keyword evidence="5" id="KW-0503">Monooxygenase</keyword>
<reference evidence="9 10" key="1">
    <citation type="journal article" date="2018" name="BMC Genomics">
        <title>Genomic evidence for intraspecific hybridization in a clonal and extremely halotolerant yeast.</title>
        <authorList>
            <person name="Gostincar C."/>
            <person name="Stajich J.E."/>
            <person name="Zupancic J."/>
            <person name="Zalar P."/>
            <person name="Gunde-Cimerman N."/>
        </authorList>
    </citation>
    <scope>NUCLEOTIDE SEQUENCE [LARGE SCALE GENOMIC DNA]</scope>
    <source>
        <strain evidence="9 10">EXF-6651</strain>
    </source>
</reference>
<evidence type="ECO:0000256" key="6">
    <source>
        <dbReference type="SAM" id="MobiDB-lite"/>
    </source>
</evidence>
<keyword evidence="4" id="KW-0560">Oxidoreductase</keyword>
<dbReference type="PANTHER" id="PTHR13789:SF187">
    <property type="entry name" value="MONOOXYGENASE"/>
    <property type="match status" value="1"/>
</dbReference>
<evidence type="ECO:0000259" key="8">
    <source>
        <dbReference type="Pfam" id="PF01494"/>
    </source>
</evidence>
<comment type="caution">
    <text evidence="9">The sequence shown here is derived from an EMBL/GenBank/DDBJ whole genome shotgun (WGS) entry which is preliminary data.</text>
</comment>
<gene>
    <name evidence="9" type="ORF">D0866_01619</name>
</gene>
<dbReference type="InterPro" id="IPR050493">
    <property type="entry name" value="FAD-dep_Monooxygenase_BioMet"/>
</dbReference>
<feature type="domain" description="FAD-dependent oxidoreductase 2 FAD-binding" evidence="7">
    <location>
        <begin position="31"/>
        <end position="62"/>
    </location>
</feature>
<dbReference type="SUPFAM" id="SSF51905">
    <property type="entry name" value="FAD/NAD(P)-binding domain"/>
    <property type="match status" value="1"/>
</dbReference>
<dbReference type="GO" id="GO:0004497">
    <property type="term" value="F:monooxygenase activity"/>
    <property type="evidence" value="ECO:0007669"/>
    <property type="project" value="UniProtKB-KW"/>
</dbReference>
<name>A0A3M7BJJ3_HORWE</name>
<evidence type="ECO:0000313" key="9">
    <source>
        <dbReference type="EMBL" id="RMY39904.1"/>
    </source>
</evidence>
<dbReference type="Gene3D" id="3.50.50.60">
    <property type="entry name" value="FAD/NAD(P)-binding domain"/>
    <property type="match status" value="1"/>
</dbReference>
<evidence type="ECO:0000256" key="1">
    <source>
        <dbReference type="ARBA" id="ARBA00007992"/>
    </source>
</evidence>
<dbReference type="EMBL" id="QWIM01000096">
    <property type="protein sequence ID" value="RMY39904.1"/>
    <property type="molecule type" value="Genomic_DNA"/>
</dbReference>
<evidence type="ECO:0000313" key="10">
    <source>
        <dbReference type="Proteomes" id="UP000276864"/>
    </source>
</evidence>
<evidence type="ECO:0000256" key="2">
    <source>
        <dbReference type="ARBA" id="ARBA00022630"/>
    </source>
</evidence>
<dbReference type="InterPro" id="IPR002938">
    <property type="entry name" value="FAD-bd"/>
</dbReference>
<dbReference type="InterPro" id="IPR003953">
    <property type="entry name" value="FAD-dep_OxRdtase_2_FAD-bd"/>
</dbReference>
<evidence type="ECO:0000256" key="4">
    <source>
        <dbReference type="ARBA" id="ARBA00023002"/>
    </source>
</evidence>
<dbReference type="InterPro" id="IPR036188">
    <property type="entry name" value="FAD/NAD-bd_sf"/>
</dbReference>
<dbReference type="Proteomes" id="UP000276864">
    <property type="component" value="Unassembled WGS sequence"/>
</dbReference>
<proteinExistence type="inferred from homology"/>
<dbReference type="PANTHER" id="PTHR13789">
    <property type="entry name" value="MONOOXYGENASE"/>
    <property type="match status" value="1"/>
</dbReference>
<evidence type="ECO:0000256" key="3">
    <source>
        <dbReference type="ARBA" id="ARBA00022827"/>
    </source>
</evidence>
<comment type="similarity">
    <text evidence="1">Belongs to the paxM FAD-dependent monooxygenase family.</text>
</comment>
<dbReference type="FunFam" id="3.50.50.60:FF:000331">
    <property type="entry name" value="FAD/NAD(P)-binding domain-containing protein"/>
    <property type="match status" value="1"/>
</dbReference>
<dbReference type="AlphaFoldDB" id="A0A3M7BJJ3"/>
<dbReference type="PRINTS" id="PR00420">
    <property type="entry name" value="RNGMNOXGNASE"/>
</dbReference>
<feature type="domain" description="FAD-binding" evidence="8">
    <location>
        <begin position="180"/>
        <end position="365"/>
    </location>
</feature>
<protein>
    <submittedName>
        <fullName evidence="9">Uncharacterized protein</fullName>
    </submittedName>
</protein>
<feature type="region of interest" description="Disordered" evidence="6">
    <location>
        <begin position="456"/>
        <end position="484"/>
    </location>
</feature>
<sequence length="484" mass="53880">MAYTDPSPKTSKAQTCGPSPYSKVPKTGIKVIVVGAGFGGLCAAIECHRQGHNVEIYEKFEELKALGDIISFGANAGRIFRRWKTCDGGRVSDRLSPLSIKLQDLGFNIHKWTGELVMNQKTPPANPDAPVFNGHRGEFHSVVFIYVKDELGIPIHLGRRIEEYFETATEAGLSFNDGSLVTADVVIGADGVRSKARELVLGYEDKPKSSGYAVFRAWFPGADMLADPETRRFCENGDTFNGWIGPDVHFLFSTIKNGTDCCWVLTHRDSHNIEESWSFPGKLEDVYQVFEGWDPLCKRIVSKTPEDKLVDWKLVYRDPLPQWVSNGGRTVLLGDSAHPFLPTSAQGATQALEDGVTIAICLRSAGKDRIQSATRAFQEIRCERVRDVQKTGETTRDIRVVRVQLTTAQLWHKADWDKVAENPESIAFPREDWIHGHDAEAHAEEVVRTVLEELANGKHTESEAPREFKDIPSGKTTLEPVASF</sequence>
<evidence type="ECO:0000259" key="7">
    <source>
        <dbReference type="Pfam" id="PF00890"/>
    </source>
</evidence>
<dbReference type="GO" id="GO:0071949">
    <property type="term" value="F:FAD binding"/>
    <property type="evidence" value="ECO:0007669"/>
    <property type="project" value="InterPro"/>
</dbReference>
<accession>A0A3M7BJJ3</accession>
<feature type="compositionally biased region" description="Basic and acidic residues" evidence="6">
    <location>
        <begin position="456"/>
        <end position="472"/>
    </location>
</feature>
<keyword evidence="3" id="KW-0274">FAD</keyword>
<keyword evidence="2" id="KW-0285">Flavoprotein</keyword>
<dbReference type="SUPFAM" id="SSF54373">
    <property type="entry name" value="FAD-linked reductases, C-terminal domain"/>
    <property type="match status" value="1"/>
</dbReference>
<evidence type="ECO:0000256" key="5">
    <source>
        <dbReference type="ARBA" id="ARBA00023033"/>
    </source>
</evidence>